<evidence type="ECO:0000313" key="4">
    <source>
        <dbReference type="EMBL" id="OGY35199.1"/>
    </source>
</evidence>
<reference evidence="4 5" key="1">
    <citation type="journal article" date="2016" name="Nat. Commun.">
        <title>Thousands of microbial genomes shed light on interconnected biogeochemical processes in an aquifer system.</title>
        <authorList>
            <person name="Anantharaman K."/>
            <person name="Brown C.T."/>
            <person name="Hug L.A."/>
            <person name="Sharon I."/>
            <person name="Castelle C.J."/>
            <person name="Probst A.J."/>
            <person name="Thomas B.C."/>
            <person name="Singh A."/>
            <person name="Wilkins M.J."/>
            <person name="Karaoz U."/>
            <person name="Brodie E.L."/>
            <person name="Williams K.H."/>
            <person name="Hubbard S.S."/>
            <person name="Banfield J.F."/>
        </authorList>
    </citation>
    <scope>NUCLEOTIDE SEQUENCE [LARGE SCALE GENOMIC DNA]</scope>
</reference>
<dbReference type="GO" id="GO:0005524">
    <property type="term" value="F:ATP binding"/>
    <property type="evidence" value="ECO:0007669"/>
    <property type="project" value="UniProtKB-KW"/>
</dbReference>
<dbReference type="Pfam" id="PF02661">
    <property type="entry name" value="Fic"/>
    <property type="match status" value="1"/>
</dbReference>
<dbReference type="InterPro" id="IPR040198">
    <property type="entry name" value="Fido_containing"/>
</dbReference>
<proteinExistence type="predicted"/>
<dbReference type="SUPFAM" id="SSF140931">
    <property type="entry name" value="Fic-like"/>
    <property type="match status" value="1"/>
</dbReference>
<keyword evidence="2" id="KW-0547">Nucleotide-binding</keyword>
<dbReference type="EMBL" id="MHHR01000002">
    <property type="protein sequence ID" value="OGY35199.1"/>
    <property type="molecule type" value="Genomic_DNA"/>
</dbReference>
<gene>
    <name evidence="4" type="ORF">A3D99_00805</name>
</gene>
<dbReference type="InterPro" id="IPR003812">
    <property type="entry name" value="Fido"/>
</dbReference>
<sequence length="211" mass="24508">MTDQNQNEEELQKREAVGIIRASRFVRRFSRSQKPIDIEVVKQIHEEIFRKARPDIAGKFREEEIKIRGSDHRPPHHSQVPELMYLDDIELKKKLSKLSPVTSLLLANEISDQEAEMVDNILETAAWVHYRITYIHPFSDGNGRTARLAANLILERFGLVGISIKIERENKNRYIQALVQIDKMNDMEPLKNLILEGLTDRYDGVVMKYTA</sequence>
<keyword evidence="2" id="KW-0067">ATP-binding</keyword>
<organism evidence="4 5">
    <name type="scientific">Candidatus Andersenbacteria bacterium RIFCSPHIGHO2_12_FULL_45_11</name>
    <dbReference type="NCBI Taxonomy" id="1797281"/>
    <lineage>
        <taxon>Bacteria</taxon>
        <taxon>Candidatus Anderseniibacteriota</taxon>
    </lineage>
</organism>
<dbReference type="PANTHER" id="PTHR13504:SF38">
    <property type="entry name" value="FIDO DOMAIN-CONTAINING PROTEIN"/>
    <property type="match status" value="1"/>
</dbReference>
<evidence type="ECO:0000313" key="5">
    <source>
        <dbReference type="Proteomes" id="UP000177528"/>
    </source>
</evidence>
<feature type="binding site" evidence="2">
    <location>
        <begin position="140"/>
        <end position="147"/>
    </location>
    <ligand>
        <name>ATP</name>
        <dbReference type="ChEBI" id="CHEBI:30616"/>
    </ligand>
</feature>
<dbReference type="Proteomes" id="UP000177528">
    <property type="component" value="Unassembled WGS sequence"/>
</dbReference>
<feature type="active site" evidence="1">
    <location>
        <position position="136"/>
    </location>
</feature>
<dbReference type="InterPro" id="IPR036597">
    <property type="entry name" value="Fido-like_dom_sf"/>
</dbReference>
<dbReference type="Gene3D" id="1.10.3290.10">
    <property type="entry name" value="Fido-like domain"/>
    <property type="match status" value="1"/>
</dbReference>
<evidence type="ECO:0000259" key="3">
    <source>
        <dbReference type="PROSITE" id="PS51459"/>
    </source>
</evidence>
<comment type="caution">
    <text evidence="4">The sequence shown here is derived from an EMBL/GenBank/DDBJ whole genome shotgun (WGS) entry which is preliminary data.</text>
</comment>
<name>A0A1G1X5D5_9BACT</name>
<dbReference type="PANTHER" id="PTHR13504">
    <property type="entry name" value="FIDO DOMAIN-CONTAINING PROTEIN DDB_G0283145"/>
    <property type="match status" value="1"/>
</dbReference>
<accession>A0A1G1X5D5</accession>
<protein>
    <recommendedName>
        <fullName evidence="3">Fido domain-containing protein</fullName>
    </recommendedName>
</protein>
<dbReference type="AlphaFoldDB" id="A0A1G1X5D5"/>
<dbReference type="PROSITE" id="PS51459">
    <property type="entry name" value="FIDO"/>
    <property type="match status" value="1"/>
</dbReference>
<evidence type="ECO:0000256" key="1">
    <source>
        <dbReference type="PIRSR" id="PIRSR640198-1"/>
    </source>
</evidence>
<evidence type="ECO:0000256" key="2">
    <source>
        <dbReference type="PIRSR" id="PIRSR640198-2"/>
    </source>
</evidence>
<feature type="domain" description="Fido" evidence="3">
    <location>
        <begin position="36"/>
        <end position="196"/>
    </location>
</feature>